<reference evidence="8 9" key="1">
    <citation type="submission" date="2023-10" db="EMBL/GenBank/DDBJ databases">
        <title>Hymenobacter endophyticus sp. nov., an isolate from the leaf tissues of wheat.</title>
        <authorList>
            <person name="Dai Y."/>
        </authorList>
    </citation>
    <scope>NUCLEOTIDE SEQUENCE [LARGE SCALE GENOMIC DNA]</scope>
    <source>
        <strain evidence="8 9">ZK17L-C2</strain>
    </source>
</reference>
<keyword evidence="4 5" id="KW-0326">Glycosidase</keyword>
<evidence type="ECO:0000256" key="7">
    <source>
        <dbReference type="SAM" id="SignalP"/>
    </source>
</evidence>
<accession>A0ABU3TG32</accession>
<dbReference type="SUPFAM" id="SSF75005">
    <property type="entry name" value="Arabinanase/levansucrase/invertase"/>
    <property type="match status" value="1"/>
</dbReference>
<evidence type="ECO:0000256" key="6">
    <source>
        <dbReference type="SAM" id="MobiDB-lite"/>
    </source>
</evidence>
<evidence type="ECO:0000256" key="4">
    <source>
        <dbReference type="ARBA" id="ARBA00023295"/>
    </source>
</evidence>
<comment type="similarity">
    <text evidence="1 5">Belongs to the glycosyl hydrolase 43 family.</text>
</comment>
<gene>
    <name evidence="8" type="ORF">ROI90_07905</name>
</gene>
<dbReference type="PANTHER" id="PTHR43817">
    <property type="entry name" value="GLYCOSYL HYDROLASE"/>
    <property type="match status" value="1"/>
</dbReference>
<evidence type="ECO:0000313" key="9">
    <source>
        <dbReference type="Proteomes" id="UP001250698"/>
    </source>
</evidence>
<organism evidence="8 9">
    <name type="scientific">Hymenobacter endophyticus</name>
    <dbReference type="NCBI Taxonomy" id="3076335"/>
    <lineage>
        <taxon>Bacteria</taxon>
        <taxon>Pseudomonadati</taxon>
        <taxon>Bacteroidota</taxon>
        <taxon>Cytophagia</taxon>
        <taxon>Cytophagales</taxon>
        <taxon>Hymenobacteraceae</taxon>
        <taxon>Hymenobacter</taxon>
    </lineage>
</organism>
<feature type="chain" id="PRO_5046315228" evidence="7">
    <location>
        <begin position="27"/>
        <end position="344"/>
    </location>
</feature>
<dbReference type="PIRSF" id="PIRSF025414">
    <property type="entry name" value="Alpha-L-arabinofuranosidase"/>
    <property type="match status" value="1"/>
</dbReference>
<feature type="signal peptide" evidence="7">
    <location>
        <begin position="1"/>
        <end position="26"/>
    </location>
</feature>
<evidence type="ECO:0000313" key="8">
    <source>
        <dbReference type="EMBL" id="MDU0370313.1"/>
    </source>
</evidence>
<keyword evidence="9" id="KW-1185">Reference proteome</keyword>
<sequence length="344" mass="37711">MNIATRVCAVLLGASFTAGLASPALAQQKPAATFRNPLRTEGPDPWVTRHGGFYYYTHTTGRNITLWKTQALSAVPQAAAAVVWTPPATGPNSAEIWAPELHRLDGKWYLYYTATDKARAGDNSRYVFVLENAASDPTTGTWADKGRVNTKHTGLDGSVFEQDGRRYFLYSAYVGPQSVLAIAPMTNPWTLAPEREVIIARPSFEWEKGGGRQILEGPEFLAGKQGQLLVVYSASACWDDNYCLGMLTARKGSDPLRPESWTKVPQPVFKPSAENQVWGTGHNSFTKSADGREDWLVYHAKAAADGKCEGRSSRMQRFTWNPDGTPNFGVPVSLTQPQPKPSGE</sequence>
<dbReference type="RefSeq" id="WP_315997791.1">
    <property type="nucleotide sequence ID" value="NZ_JAWDJT010000003.1"/>
</dbReference>
<proteinExistence type="inferred from homology"/>
<dbReference type="PANTHER" id="PTHR43817:SF1">
    <property type="entry name" value="HYDROLASE, FAMILY 43, PUTATIVE (AFU_ORTHOLOGUE AFUA_3G01660)-RELATED"/>
    <property type="match status" value="1"/>
</dbReference>
<dbReference type="GO" id="GO:0016787">
    <property type="term" value="F:hydrolase activity"/>
    <property type="evidence" value="ECO:0007669"/>
    <property type="project" value="UniProtKB-KW"/>
</dbReference>
<evidence type="ECO:0000256" key="5">
    <source>
        <dbReference type="RuleBase" id="RU361187"/>
    </source>
</evidence>
<dbReference type="Gene3D" id="2.115.10.20">
    <property type="entry name" value="Glycosyl hydrolase domain, family 43"/>
    <property type="match status" value="1"/>
</dbReference>
<dbReference type="InterPro" id="IPR006710">
    <property type="entry name" value="Glyco_hydro_43"/>
</dbReference>
<name>A0ABU3TG32_9BACT</name>
<dbReference type="Pfam" id="PF04616">
    <property type="entry name" value="Glyco_hydro_43"/>
    <property type="match status" value="1"/>
</dbReference>
<dbReference type="CDD" id="cd18820">
    <property type="entry name" value="GH43_LbAraf43-like"/>
    <property type="match status" value="1"/>
</dbReference>
<protein>
    <submittedName>
        <fullName evidence="8">Glycoside hydrolase family 43 protein</fullName>
    </submittedName>
</protein>
<evidence type="ECO:0000256" key="1">
    <source>
        <dbReference type="ARBA" id="ARBA00009865"/>
    </source>
</evidence>
<dbReference type="InterPro" id="IPR016828">
    <property type="entry name" value="Alpha-L-arabinofuranosidase"/>
</dbReference>
<dbReference type="Proteomes" id="UP001250698">
    <property type="component" value="Unassembled WGS sequence"/>
</dbReference>
<comment type="caution">
    <text evidence="8">The sequence shown here is derived from an EMBL/GenBank/DDBJ whole genome shotgun (WGS) entry which is preliminary data.</text>
</comment>
<keyword evidence="3 5" id="KW-0378">Hydrolase</keyword>
<dbReference type="InterPro" id="IPR023296">
    <property type="entry name" value="Glyco_hydro_beta-prop_sf"/>
</dbReference>
<evidence type="ECO:0000256" key="2">
    <source>
        <dbReference type="ARBA" id="ARBA00022729"/>
    </source>
</evidence>
<dbReference type="EMBL" id="JAWDJT010000003">
    <property type="protein sequence ID" value="MDU0370313.1"/>
    <property type="molecule type" value="Genomic_DNA"/>
</dbReference>
<feature type="region of interest" description="Disordered" evidence="6">
    <location>
        <begin position="316"/>
        <end position="344"/>
    </location>
</feature>
<keyword evidence="2 7" id="KW-0732">Signal</keyword>
<evidence type="ECO:0000256" key="3">
    <source>
        <dbReference type="ARBA" id="ARBA00022801"/>
    </source>
</evidence>